<organism evidence="2 3">
    <name type="scientific">Rhizobium halophytocola</name>
    <dbReference type="NCBI Taxonomy" id="735519"/>
    <lineage>
        <taxon>Bacteria</taxon>
        <taxon>Pseudomonadati</taxon>
        <taxon>Pseudomonadota</taxon>
        <taxon>Alphaproteobacteria</taxon>
        <taxon>Hyphomicrobiales</taxon>
        <taxon>Rhizobiaceae</taxon>
        <taxon>Rhizobium/Agrobacterium group</taxon>
        <taxon>Rhizobium</taxon>
    </lineage>
</organism>
<evidence type="ECO:0000313" key="2">
    <source>
        <dbReference type="EMBL" id="MBP1853231.1"/>
    </source>
</evidence>
<feature type="domain" description="NADH:flavin oxidoreductase/NADH oxidase N-terminal" evidence="1">
    <location>
        <begin position="18"/>
        <end position="308"/>
    </location>
</feature>
<dbReference type="PANTHER" id="PTHR22893">
    <property type="entry name" value="NADH OXIDOREDUCTASE-RELATED"/>
    <property type="match status" value="1"/>
</dbReference>
<dbReference type="Pfam" id="PF00724">
    <property type="entry name" value="Oxidored_FMN"/>
    <property type="match status" value="1"/>
</dbReference>
<dbReference type="SUPFAM" id="SSF51395">
    <property type="entry name" value="FMN-linked oxidoreductases"/>
    <property type="match status" value="1"/>
</dbReference>
<dbReference type="InterPro" id="IPR001155">
    <property type="entry name" value="OxRdtase_FMN_N"/>
</dbReference>
<protein>
    <submittedName>
        <fullName evidence="2">2,4-dienoyl-CoA reductase-like NADH-dependent reductase (Old Yellow Enzyme family)</fullName>
    </submittedName>
</protein>
<keyword evidence="3" id="KW-1185">Reference proteome</keyword>
<evidence type="ECO:0000313" key="3">
    <source>
        <dbReference type="Proteomes" id="UP000759443"/>
    </source>
</evidence>
<comment type="caution">
    <text evidence="2">The sequence shown here is derived from an EMBL/GenBank/DDBJ whole genome shotgun (WGS) entry which is preliminary data.</text>
</comment>
<gene>
    <name evidence="2" type="ORF">J2Z17_004692</name>
</gene>
<dbReference type="CDD" id="cd04747">
    <property type="entry name" value="OYE_like_5_FMN"/>
    <property type="match status" value="1"/>
</dbReference>
<dbReference type="InterPro" id="IPR013785">
    <property type="entry name" value="Aldolase_TIM"/>
</dbReference>
<accession>A0ABS4E5K3</accession>
<name>A0ABS4E5K3_9HYPH</name>
<proteinExistence type="predicted"/>
<dbReference type="EMBL" id="JAGGJU010000016">
    <property type="protein sequence ID" value="MBP1853231.1"/>
    <property type="molecule type" value="Genomic_DNA"/>
</dbReference>
<dbReference type="InterPro" id="IPR045247">
    <property type="entry name" value="Oye-like"/>
</dbReference>
<sequence>MSETSMSDASTAAGKDVLFRPFTLKSLTLKNRIVMAPMTRGMAEGGIPGEAQTAYYRRRAEADVGLILSEGTVIDRPASRNLPGIPFFHGDKALSGWKAVIDAVHGAGGAMGPQIWHTGSTRAGEWEPEAPVESPSGLLDPKTPRGVTMSEADIAATIAAYAKAAADAKRLGFDVVEIHGAHGYLIDQFFWEGTNSRTDGWGGPTIKDRSRFAVEVVKAVRAAVGPDFPVIIRLSQWKQQDYSARLANTPAEMADWLQPIVDAGADILHCSQRRFWEPEFAAEDGENGLNFAGWAKKLTGVPTISVGSVGLSGDFFGAFAGQGSEKAGLDRLIERMARDEFDLIAVGRAILNDPQWAAKIRADKTDSLKDFDPKSLAELV</sequence>
<dbReference type="Proteomes" id="UP000759443">
    <property type="component" value="Unassembled WGS sequence"/>
</dbReference>
<reference evidence="2 3" key="1">
    <citation type="submission" date="2021-03" db="EMBL/GenBank/DDBJ databases">
        <title>Genomic Encyclopedia of Type Strains, Phase IV (KMG-IV): sequencing the most valuable type-strain genomes for metagenomic binning, comparative biology and taxonomic classification.</title>
        <authorList>
            <person name="Goeker M."/>
        </authorList>
    </citation>
    <scope>NUCLEOTIDE SEQUENCE [LARGE SCALE GENOMIC DNA]</scope>
    <source>
        <strain evidence="2 3">DSM 21600</strain>
    </source>
</reference>
<evidence type="ECO:0000259" key="1">
    <source>
        <dbReference type="Pfam" id="PF00724"/>
    </source>
</evidence>
<dbReference type="Gene3D" id="3.20.20.70">
    <property type="entry name" value="Aldolase class I"/>
    <property type="match status" value="1"/>
</dbReference>
<dbReference type="PANTHER" id="PTHR22893:SF55">
    <property type="entry name" value="OXIDOREDUCTASE-RELATED"/>
    <property type="match status" value="1"/>
</dbReference>